<reference evidence="2 3" key="1">
    <citation type="submission" date="2019-04" db="EMBL/GenBank/DDBJ databases">
        <title>The sequence and de novo assembly of Takifugu bimaculatus genome using PacBio and Hi-C technologies.</title>
        <authorList>
            <person name="Xu P."/>
            <person name="Liu B."/>
            <person name="Zhou Z."/>
        </authorList>
    </citation>
    <scope>NUCLEOTIDE SEQUENCE [LARGE SCALE GENOMIC DNA]</scope>
    <source>
        <strain evidence="2">TB-2018</strain>
        <tissue evidence="2">Muscle</tissue>
    </source>
</reference>
<dbReference type="EMBL" id="SWLE01000003">
    <property type="protein sequence ID" value="TNN01861.1"/>
    <property type="molecule type" value="Genomic_DNA"/>
</dbReference>
<feature type="compositionally biased region" description="Polar residues" evidence="1">
    <location>
        <begin position="8"/>
        <end position="19"/>
    </location>
</feature>
<name>A0A4Z2CCJ5_9TELE</name>
<feature type="region of interest" description="Disordered" evidence="1">
    <location>
        <begin position="46"/>
        <end position="84"/>
    </location>
</feature>
<organism evidence="2 3">
    <name type="scientific">Takifugu bimaculatus</name>
    <dbReference type="NCBI Taxonomy" id="433685"/>
    <lineage>
        <taxon>Eukaryota</taxon>
        <taxon>Metazoa</taxon>
        <taxon>Chordata</taxon>
        <taxon>Craniata</taxon>
        <taxon>Vertebrata</taxon>
        <taxon>Euteleostomi</taxon>
        <taxon>Actinopterygii</taxon>
        <taxon>Neopterygii</taxon>
        <taxon>Teleostei</taxon>
        <taxon>Neoteleostei</taxon>
        <taxon>Acanthomorphata</taxon>
        <taxon>Eupercaria</taxon>
        <taxon>Tetraodontiformes</taxon>
        <taxon>Tetradontoidea</taxon>
        <taxon>Tetraodontidae</taxon>
        <taxon>Takifugu</taxon>
    </lineage>
</organism>
<sequence>MPLLMGSNAATWSNSSPQRQGAAVPLHGDDACSSKLSIGHLVDLHTSAGRTRRRRQTDTSNTAQSLRSEINRYTPVPLSSLQKQGGHMALRTELLTQVNKTLWNKTHVQECKLK</sequence>
<feature type="region of interest" description="Disordered" evidence="1">
    <location>
        <begin position="1"/>
        <end position="27"/>
    </location>
</feature>
<keyword evidence="3" id="KW-1185">Reference proteome</keyword>
<dbReference type="AlphaFoldDB" id="A0A4Z2CCJ5"/>
<comment type="caution">
    <text evidence="2">The sequence shown here is derived from an EMBL/GenBank/DDBJ whole genome shotgun (WGS) entry which is preliminary data.</text>
</comment>
<evidence type="ECO:0000256" key="1">
    <source>
        <dbReference type="SAM" id="MobiDB-lite"/>
    </source>
</evidence>
<feature type="compositionally biased region" description="Polar residues" evidence="1">
    <location>
        <begin position="58"/>
        <end position="68"/>
    </location>
</feature>
<protein>
    <submittedName>
        <fullName evidence="2">Uncharacterized protein</fullName>
    </submittedName>
</protein>
<dbReference type="Proteomes" id="UP000516260">
    <property type="component" value="Chromosome 11"/>
</dbReference>
<evidence type="ECO:0000313" key="2">
    <source>
        <dbReference type="EMBL" id="TNN01861.1"/>
    </source>
</evidence>
<proteinExistence type="predicted"/>
<gene>
    <name evidence="2" type="ORF">fugu_011243</name>
</gene>
<evidence type="ECO:0000313" key="3">
    <source>
        <dbReference type="Proteomes" id="UP000516260"/>
    </source>
</evidence>
<accession>A0A4Z2CCJ5</accession>